<dbReference type="RefSeq" id="WP_067302399.1">
    <property type="nucleotide sequence ID" value="NZ_LZJY01000088.1"/>
</dbReference>
<reference evidence="2 3" key="1">
    <citation type="submission" date="2016-06" db="EMBL/GenBank/DDBJ databases">
        <authorList>
            <person name="Kjaerup R.B."/>
            <person name="Dalgaard T.S."/>
            <person name="Juul-Madsen H.R."/>
        </authorList>
    </citation>
    <scope>NUCLEOTIDE SEQUENCE [LARGE SCALE GENOMIC DNA]</scope>
    <source>
        <strain evidence="2 3">E2838</strain>
    </source>
</reference>
<keyword evidence="1" id="KW-0472">Membrane</keyword>
<proteinExistence type="predicted"/>
<organism evidence="2 3">
    <name type="scientific">Mycobacterium scrofulaceum</name>
    <dbReference type="NCBI Taxonomy" id="1783"/>
    <lineage>
        <taxon>Bacteria</taxon>
        <taxon>Bacillati</taxon>
        <taxon>Actinomycetota</taxon>
        <taxon>Actinomycetes</taxon>
        <taxon>Mycobacteriales</taxon>
        <taxon>Mycobacteriaceae</taxon>
        <taxon>Mycobacterium</taxon>
    </lineage>
</organism>
<name>A0A1A2W2P6_MYCSC</name>
<dbReference type="AlphaFoldDB" id="A0A1A2W2P6"/>
<sequence length="216" mass="22955">MTSYVRLFRDTVAVRLFVALLAGTAVAVAVGDVVGWRFALVGWVVAAAVYVAWSWLIIAPMDAERTARHATREDATRLLADVVVVSASLGSLGGVGYVVAAGAHSGRESLAAAGVGVLAVAASWFAVHTLFTAHYARQYYSDEVGGIDFHDPHPPRYVDFAYVAFTVGMTFQVSDTEINASRLRATVLRHALLSYLFGAVILAVTINLVAGLSAKL</sequence>
<feature type="transmembrane region" description="Helical" evidence="1">
    <location>
        <begin position="78"/>
        <end position="99"/>
    </location>
</feature>
<dbReference type="InterPro" id="IPR009781">
    <property type="entry name" value="DUF1345"/>
</dbReference>
<keyword evidence="1" id="KW-0812">Transmembrane</keyword>
<feature type="transmembrane region" description="Helical" evidence="1">
    <location>
        <begin position="111"/>
        <end position="131"/>
    </location>
</feature>
<feature type="transmembrane region" description="Helical" evidence="1">
    <location>
        <begin position="192"/>
        <end position="214"/>
    </location>
</feature>
<evidence type="ECO:0008006" key="4">
    <source>
        <dbReference type="Google" id="ProtNLM"/>
    </source>
</evidence>
<dbReference type="Proteomes" id="UP000092207">
    <property type="component" value="Unassembled WGS sequence"/>
</dbReference>
<feature type="transmembrane region" description="Helical" evidence="1">
    <location>
        <begin position="12"/>
        <end position="30"/>
    </location>
</feature>
<comment type="caution">
    <text evidence="2">The sequence shown here is derived from an EMBL/GenBank/DDBJ whole genome shotgun (WGS) entry which is preliminary data.</text>
</comment>
<gene>
    <name evidence="2" type="ORF">A5679_10345</name>
</gene>
<evidence type="ECO:0000256" key="1">
    <source>
        <dbReference type="SAM" id="Phobius"/>
    </source>
</evidence>
<dbReference type="EMBL" id="LZJY01000088">
    <property type="protein sequence ID" value="OBI07829.1"/>
    <property type="molecule type" value="Genomic_DNA"/>
</dbReference>
<evidence type="ECO:0000313" key="3">
    <source>
        <dbReference type="Proteomes" id="UP000092207"/>
    </source>
</evidence>
<protein>
    <recommendedName>
        <fullName evidence="4">DUF1345 domain-containing protein</fullName>
    </recommendedName>
</protein>
<keyword evidence="1" id="KW-1133">Transmembrane helix</keyword>
<feature type="transmembrane region" description="Helical" evidence="1">
    <location>
        <begin position="36"/>
        <end position="58"/>
    </location>
</feature>
<accession>A0A1A2W2P6</accession>
<dbReference type="Pfam" id="PF07077">
    <property type="entry name" value="DUF1345"/>
    <property type="match status" value="1"/>
</dbReference>
<evidence type="ECO:0000313" key="2">
    <source>
        <dbReference type="EMBL" id="OBI07829.1"/>
    </source>
</evidence>